<dbReference type="Pfam" id="PF13857">
    <property type="entry name" value="Ank_5"/>
    <property type="match status" value="1"/>
</dbReference>
<dbReference type="OrthoDB" id="427518at2759"/>
<organism evidence="1 2">
    <name type="scientific">Verruconis gallopava</name>
    <dbReference type="NCBI Taxonomy" id="253628"/>
    <lineage>
        <taxon>Eukaryota</taxon>
        <taxon>Fungi</taxon>
        <taxon>Dikarya</taxon>
        <taxon>Ascomycota</taxon>
        <taxon>Pezizomycotina</taxon>
        <taxon>Dothideomycetes</taxon>
        <taxon>Pleosporomycetidae</taxon>
        <taxon>Venturiales</taxon>
        <taxon>Sympoventuriaceae</taxon>
        <taxon>Verruconis</taxon>
    </lineage>
</organism>
<proteinExistence type="predicted"/>
<name>A0A0D1X8J0_9PEZI</name>
<reference evidence="1 2" key="1">
    <citation type="submission" date="2015-01" db="EMBL/GenBank/DDBJ databases">
        <title>The Genome Sequence of Ochroconis gallopava CBS43764.</title>
        <authorList>
            <consortium name="The Broad Institute Genomics Platform"/>
            <person name="Cuomo C."/>
            <person name="de Hoog S."/>
            <person name="Gorbushina A."/>
            <person name="Stielow B."/>
            <person name="Teixiera M."/>
            <person name="Abouelleil A."/>
            <person name="Chapman S.B."/>
            <person name="Priest M."/>
            <person name="Young S.K."/>
            <person name="Wortman J."/>
            <person name="Nusbaum C."/>
            <person name="Birren B."/>
        </authorList>
    </citation>
    <scope>NUCLEOTIDE SEQUENCE [LARGE SCALE GENOMIC DNA]</scope>
    <source>
        <strain evidence="1 2">CBS 43764</strain>
    </source>
</reference>
<dbReference type="InterPro" id="IPR036770">
    <property type="entry name" value="Ankyrin_rpt-contain_sf"/>
</dbReference>
<feature type="non-terminal residue" evidence="1">
    <location>
        <position position="207"/>
    </location>
</feature>
<accession>A0A0D1X8J0</accession>
<evidence type="ECO:0000313" key="2">
    <source>
        <dbReference type="Proteomes" id="UP000053259"/>
    </source>
</evidence>
<protein>
    <submittedName>
        <fullName evidence="1">Uncharacterized protein</fullName>
    </submittedName>
</protein>
<evidence type="ECO:0000313" key="1">
    <source>
        <dbReference type="EMBL" id="KIV98325.1"/>
    </source>
</evidence>
<dbReference type="Gene3D" id="1.25.40.20">
    <property type="entry name" value="Ankyrin repeat-containing domain"/>
    <property type="match status" value="1"/>
</dbReference>
<sequence>MSVQPPADISDWEILPTAGKKLMCAISEEDKHDEEGSICLVYEDIQSMPNEESTTRSISQDQKVDLPICSIVVQNSSNNIKNEALLSDENQAPNHKSCKASLSPAERSSLGLALLCAIKDGNEMHAIDMLERGADPNVRDDYGFALTQAIRGGHWNLVRKMLEKKANLDVRDNYGYALTQLIRKGHETLGIDMVERGANPNVEDNYG</sequence>
<dbReference type="InParanoid" id="A0A0D1X8J0"/>
<keyword evidence="2" id="KW-1185">Reference proteome</keyword>
<gene>
    <name evidence="1" type="ORF">PV09_09832</name>
</gene>
<dbReference type="AlphaFoldDB" id="A0A0D1X8J0"/>
<dbReference type="STRING" id="253628.A0A0D1X8J0"/>
<dbReference type="GeneID" id="27317805"/>
<dbReference type="HOGENOM" id="CLU_1329172_0_0_1"/>
<dbReference type="InterPro" id="IPR002110">
    <property type="entry name" value="Ankyrin_rpt"/>
</dbReference>
<dbReference type="Proteomes" id="UP000053259">
    <property type="component" value="Unassembled WGS sequence"/>
</dbReference>
<dbReference type="SUPFAM" id="SSF48403">
    <property type="entry name" value="Ankyrin repeat"/>
    <property type="match status" value="1"/>
</dbReference>
<dbReference type="EMBL" id="KN847782">
    <property type="protein sequence ID" value="KIV98325.1"/>
    <property type="molecule type" value="Genomic_DNA"/>
</dbReference>
<dbReference type="VEuPathDB" id="FungiDB:PV09_09832"/>
<dbReference type="RefSeq" id="XP_016208195.1">
    <property type="nucleotide sequence ID" value="XM_016363978.1"/>
</dbReference>